<dbReference type="PANTHER" id="PTHR11941">
    <property type="entry name" value="ENOYL-COA HYDRATASE-RELATED"/>
    <property type="match status" value="1"/>
</dbReference>
<dbReference type="STRING" id="312017.I7MCX2"/>
<keyword evidence="2" id="KW-1185">Reference proteome</keyword>
<accession>I7MCX2</accession>
<dbReference type="CDD" id="cd06558">
    <property type="entry name" value="crotonase-like"/>
    <property type="match status" value="1"/>
</dbReference>
<dbReference type="GO" id="GO:0004165">
    <property type="term" value="F:delta(3)-delta(2)-enoyl-CoA isomerase activity"/>
    <property type="evidence" value="ECO:0007669"/>
    <property type="project" value="TreeGrafter"/>
</dbReference>
<dbReference type="HOGENOM" id="CLU_009834_3_2_1"/>
<dbReference type="InterPro" id="IPR029045">
    <property type="entry name" value="ClpP/crotonase-like_dom_sf"/>
</dbReference>
<dbReference type="RefSeq" id="XP_001032750.1">
    <property type="nucleotide sequence ID" value="XM_001032750.1"/>
</dbReference>
<organism evidence="1 2">
    <name type="scientific">Tetrahymena thermophila (strain SB210)</name>
    <dbReference type="NCBI Taxonomy" id="312017"/>
    <lineage>
        <taxon>Eukaryota</taxon>
        <taxon>Sar</taxon>
        <taxon>Alveolata</taxon>
        <taxon>Ciliophora</taxon>
        <taxon>Intramacronucleata</taxon>
        <taxon>Oligohymenophorea</taxon>
        <taxon>Hymenostomatida</taxon>
        <taxon>Tetrahymenina</taxon>
        <taxon>Tetrahymenidae</taxon>
        <taxon>Tetrahymena</taxon>
    </lineage>
</organism>
<dbReference type="PANTHER" id="PTHR11941:SF75">
    <property type="entry name" value="ENOYL-COA HYDRATASE_ISOMERASE FAMILY PROTEIN"/>
    <property type="match status" value="1"/>
</dbReference>
<evidence type="ECO:0000313" key="1">
    <source>
        <dbReference type="EMBL" id="EAR85087.1"/>
    </source>
</evidence>
<dbReference type="Proteomes" id="UP000009168">
    <property type="component" value="Unassembled WGS sequence"/>
</dbReference>
<dbReference type="SUPFAM" id="SSF52096">
    <property type="entry name" value="ClpP/crotonase"/>
    <property type="match status" value="1"/>
</dbReference>
<dbReference type="GO" id="GO:0005777">
    <property type="term" value="C:peroxisome"/>
    <property type="evidence" value="ECO:0007669"/>
    <property type="project" value="TreeGrafter"/>
</dbReference>
<dbReference type="GO" id="GO:0006635">
    <property type="term" value="P:fatty acid beta-oxidation"/>
    <property type="evidence" value="ECO:0007669"/>
    <property type="project" value="TreeGrafter"/>
</dbReference>
<dbReference type="InParanoid" id="I7MCX2"/>
<dbReference type="OMA" id="SIVCTNP"/>
<sequence length="268" mass="30750">MANPGRFNIEHICKQLNITEEERKQDVFLKKTESGVFFLVLNKKANTLSIPFIRKISELLDTVEENDGPTALVTFGLHEKFFSTGLDLNFMLSLEKEDIFSFILEVIRLYGRFLALAVPCIAMMNGHAYAGGCMLAFSHDYRIMRDDFGQICMNEVELHMPLPPGMNAVIQEKISDKDAFRELVLQAKRFEAKEAFERKMVNKIFPPEKLFEETLKFAESQTKFGVDKPNFRKLKEEMNKTAIDCCFNKGHGVGVRYEAKATFPNPRL</sequence>
<dbReference type="GeneID" id="7827368"/>
<gene>
    <name evidence="1" type="ORF">TTHERM_00530450</name>
</gene>
<evidence type="ECO:0000313" key="2">
    <source>
        <dbReference type="Proteomes" id="UP000009168"/>
    </source>
</evidence>
<reference evidence="2" key="1">
    <citation type="journal article" date="2006" name="PLoS Biol.">
        <title>Macronuclear genome sequence of the ciliate Tetrahymena thermophila, a model eukaryote.</title>
        <authorList>
            <person name="Eisen J.A."/>
            <person name="Coyne R.S."/>
            <person name="Wu M."/>
            <person name="Wu D."/>
            <person name="Thiagarajan M."/>
            <person name="Wortman J.R."/>
            <person name="Badger J.H."/>
            <person name="Ren Q."/>
            <person name="Amedeo P."/>
            <person name="Jones K.M."/>
            <person name="Tallon L.J."/>
            <person name="Delcher A.L."/>
            <person name="Salzberg S.L."/>
            <person name="Silva J.C."/>
            <person name="Haas B.J."/>
            <person name="Majoros W.H."/>
            <person name="Farzad M."/>
            <person name="Carlton J.M."/>
            <person name="Smith R.K. Jr."/>
            <person name="Garg J."/>
            <person name="Pearlman R.E."/>
            <person name="Karrer K.M."/>
            <person name="Sun L."/>
            <person name="Manning G."/>
            <person name="Elde N.C."/>
            <person name="Turkewitz A.P."/>
            <person name="Asai D.J."/>
            <person name="Wilkes D.E."/>
            <person name="Wang Y."/>
            <person name="Cai H."/>
            <person name="Collins K."/>
            <person name="Stewart B.A."/>
            <person name="Lee S.R."/>
            <person name="Wilamowska K."/>
            <person name="Weinberg Z."/>
            <person name="Ruzzo W.L."/>
            <person name="Wloga D."/>
            <person name="Gaertig J."/>
            <person name="Frankel J."/>
            <person name="Tsao C.-C."/>
            <person name="Gorovsky M.A."/>
            <person name="Keeling P.J."/>
            <person name="Waller R.F."/>
            <person name="Patron N.J."/>
            <person name="Cherry J.M."/>
            <person name="Stover N.A."/>
            <person name="Krieger C.J."/>
            <person name="del Toro C."/>
            <person name="Ryder H.F."/>
            <person name="Williamson S.C."/>
            <person name="Barbeau R.A."/>
            <person name="Hamilton E.P."/>
            <person name="Orias E."/>
        </authorList>
    </citation>
    <scope>NUCLEOTIDE SEQUENCE [LARGE SCALE GENOMIC DNA]</scope>
    <source>
        <strain evidence="2">SB210</strain>
    </source>
</reference>
<dbReference type="eggNOG" id="ENOG502S297">
    <property type="taxonomic scope" value="Eukaryota"/>
</dbReference>
<proteinExistence type="predicted"/>
<dbReference type="OrthoDB" id="412284at2759"/>
<dbReference type="Pfam" id="PF00378">
    <property type="entry name" value="ECH_1"/>
    <property type="match status" value="1"/>
</dbReference>
<dbReference type="EMBL" id="GG662522">
    <property type="protein sequence ID" value="EAR85087.1"/>
    <property type="molecule type" value="Genomic_DNA"/>
</dbReference>
<dbReference type="AlphaFoldDB" id="I7MCX2"/>
<dbReference type="KEGG" id="tet:TTHERM_00530450"/>
<name>I7MCX2_TETTS</name>
<protein>
    <submittedName>
        <fullName evidence="1">Enoyl-CoA hydratase/isomerase</fullName>
    </submittedName>
</protein>
<dbReference type="InterPro" id="IPR001753">
    <property type="entry name" value="Enoyl-CoA_hydra/iso"/>
</dbReference>
<dbReference type="Gene3D" id="3.90.226.10">
    <property type="entry name" value="2-enoyl-CoA Hydratase, Chain A, domain 1"/>
    <property type="match status" value="1"/>
</dbReference>